<dbReference type="Proteomes" id="UP000237347">
    <property type="component" value="Unassembled WGS sequence"/>
</dbReference>
<dbReference type="AlphaFoldDB" id="A0AAW0LWG1"/>
<gene>
    <name evidence="3" type="ORF">CFP56_025496</name>
</gene>
<keyword evidence="1 2" id="KW-0175">Coiled coil</keyword>
<evidence type="ECO:0000313" key="4">
    <source>
        <dbReference type="Proteomes" id="UP000237347"/>
    </source>
</evidence>
<accession>A0AAW0LWG1</accession>
<keyword evidence="4" id="KW-1185">Reference proteome</keyword>
<sequence>MVEAKKEVTIILAAQLKDASDNLSKVVIGVVAAETTNEKYESMLNDAKHENDVLMNTIRQSKNEIENSKAEWEKKELHLVNCVKDQTKRTLLWKKK</sequence>
<dbReference type="PANTHER" id="PTHR23160">
    <property type="entry name" value="SYNAPTONEMAL COMPLEX PROTEIN-RELATED"/>
    <property type="match status" value="1"/>
</dbReference>
<evidence type="ECO:0000256" key="1">
    <source>
        <dbReference type="ARBA" id="ARBA00023054"/>
    </source>
</evidence>
<reference evidence="3 4" key="1">
    <citation type="journal article" date="2018" name="Sci. Data">
        <title>The draft genome sequence of cork oak.</title>
        <authorList>
            <person name="Ramos A.M."/>
            <person name="Usie A."/>
            <person name="Barbosa P."/>
            <person name="Barros P.M."/>
            <person name="Capote T."/>
            <person name="Chaves I."/>
            <person name="Simoes F."/>
            <person name="Abreu I."/>
            <person name="Carrasquinho I."/>
            <person name="Faro C."/>
            <person name="Guimaraes J.B."/>
            <person name="Mendonca D."/>
            <person name="Nobrega F."/>
            <person name="Rodrigues L."/>
            <person name="Saibo N.J.M."/>
            <person name="Varela M.C."/>
            <person name="Egas C."/>
            <person name="Matos J."/>
            <person name="Miguel C.M."/>
            <person name="Oliveira M.M."/>
            <person name="Ricardo C.P."/>
            <person name="Goncalves S."/>
        </authorList>
    </citation>
    <scope>NUCLEOTIDE SEQUENCE [LARGE SCALE GENOMIC DNA]</scope>
    <source>
        <strain evidence="4">cv. HL8</strain>
    </source>
</reference>
<proteinExistence type="predicted"/>
<comment type="caution">
    <text evidence="3">The sequence shown here is derived from an EMBL/GenBank/DDBJ whole genome shotgun (WGS) entry which is preliminary data.</text>
</comment>
<organism evidence="3 4">
    <name type="scientific">Quercus suber</name>
    <name type="common">Cork oak</name>
    <dbReference type="NCBI Taxonomy" id="58331"/>
    <lineage>
        <taxon>Eukaryota</taxon>
        <taxon>Viridiplantae</taxon>
        <taxon>Streptophyta</taxon>
        <taxon>Embryophyta</taxon>
        <taxon>Tracheophyta</taxon>
        <taxon>Spermatophyta</taxon>
        <taxon>Magnoliopsida</taxon>
        <taxon>eudicotyledons</taxon>
        <taxon>Gunneridae</taxon>
        <taxon>Pentapetalae</taxon>
        <taxon>rosids</taxon>
        <taxon>fabids</taxon>
        <taxon>Fagales</taxon>
        <taxon>Fagaceae</taxon>
        <taxon>Quercus</taxon>
    </lineage>
</organism>
<dbReference type="PANTHER" id="PTHR23160:SF20">
    <property type="entry name" value="OS02G0439200 PROTEIN"/>
    <property type="match status" value="1"/>
</dbReference>
<dbReference type="EMBL" id="PKMF04000040">
    <property type="protein sequence ID" value="KAK7855993.1"/>
    <property type="molecule type" value="Genomic_DNA"/>
</dbReference>
<evidence type="ECO:0000256" key="2">
    <source>
        <dbReference type="SAM" id="Coils"/>
    </source>
</evidence>
<protein>
    <submittedName>
        <fullName evidence="3">Web family protein</fullName>
    </submittedName>
</protein>
<evidence type="ECO:0000313" key="3">
    <source>
        <dbReference type="EMBL" id="KAK7855993.1"/>
    </source>
</evidence>
<name>A0AAW0LWG1_QUESU</name>
<dbReference type="GO" id="GO:0007131">
    <property type="term" value="P:reciprocal meiotic recombination"/>
    <property type="evidence" value="ECO:0007669"/>
    <property type="project" value="TreeGrafter"/>
</dbReference>
<feature type="coiled-coil region" evidence="2">
    <location>
        <begin position="30"/>
        <end position="75"/>
    </location>
</feature>